<evidence type="ECO:0000256" key="3">
    <source>
        <dbReference type="ARBA" id="ARBA00004609"/>
    </source>
</evidence>
<dbReference type="EMBL" id="NBSH01000017">
    <property type="protein sequence ID" value="ORX33816.1"/>
    <property type="molecule type" value="Genomic_DNA"/>
</dbReference>
<evidence type="ECO:0000313" key="26">
    <source>
        <dbReference type="Proteomes" id="UP000193218"/>
    </source>
</evidence>
<comment type="similarity">
    <text evidence="4">Belongs to the polysaccharide deacetylase family.</text>
</comment>
<evidence type="ECO:0000256" key="19">
    <source>
        <dbReference type="ARBA" id="ARBA00023326"/>
    </source>
</evidence>
<keyword evidence="7" id="KW-0964">Secreted</keyword>
<comment type="catalytic activity">
    <reaction evidence="21">
        <text>[(1-&gt;4)-N-acetyl-beta-D-glucosaminyl](n) + n H2O = chitosan + n acetate</text>
        <dbReference type="Rhea" id="RHEA:10464"/>
        <dbReference type="Rhea" id="RHEA-COMP:9593"/>
        <dbReference type="Rhea" id="RHEA-COMP:9597"/>
        <dbReference type="ChEBI" id="CHEBI:15377"/>
        <dbReference type="ChEBI" id="CHEBI:17029"/>
        <dbReference type="ChEBI" id="CHEBI:30089"/>
        <dbReference type="ChEBI" id="CHEBI:57704"/>
        <dbReference type="EC" id="3.5.1.41"/>
    </reaction>
    <physiologicalReaction direction="left-to-right" evidence="21">
        <dbReference type="Rhea" id="RHEA:10465"/>
    </physiologicalReaction>
</comment>
<dbReference type="InterPro" id="IPR050248">
    <property type="entry name" value="Polysacc_deacetylase_ArnD"/>
</dbReference>
<keyword evidence="6" id="KW-0134">Cell wall</keyword>
<sequence length="462" mass="49766">MLAALALSLLATEAHAHAGCGGHEIGRRNLGLMNPRQAAPTNVASGAVSIDPAFECTDYYYEPASKLVPLYPPVWPENNVTGAQECADILPNDTEAMALFQPINATLNAKFPNDRPHGTLLGDFAGVQYNYTDPDCWWSWAKCDTPKADTGLQPDITTVPTPETWGLGFDDGPNCSHNALYDYLQENNQRATMFYIGSNVLDWPLQALRATTDGHQICVHTWSHKYMTALTNSQAFAELYYARKVIKDLLGVTPQCWRPPYGDVDNRIRYIASQLNLTTIVWSDDSQDWREGVPADNVTAADVTLNYQAVVDKVSNGTYINHGPVVLTHELTNFTMSEFISQYPSIKNAFKHVAPLCVAYNITHPYVETDIVCPSFSQYISGTINISSSTPMDSSSSSSSGTTSMSGSMTGSMTGSATSSGTSASATSKSDTKTGSATPAMKSSFGLGASLLGAMVAGLLLA</sequence>
<keyword evidence="8" id="KW-0336">GPI-anchor</keyword>
<protein>
    <recommendedName>
        <fullName evidence="20">chitin deacetylase</fullName>
        <ecNumber evidence="20">3.5.1.41</ecNumber>
    </recommendedName>
</protein>
<comment type="caution">
    <text evidence="25">The sequence shown here is derived from an EMBL/GenBank/DDBJ whole genome shotgun (WGS) entry which is preliminary data.</text>
</comment>
<dbReference type="PANTHER" id="PTHR10587:SF98">
    <property type="entry name" value="CHITIN DEACETYLASE"/>
    <property type="match status" value="1"/>
</dbReference>
<evidence type="ECO:0000256" key="1">
    <source>
        <dbReference type="ARBA" id="ARBA00001941"/>
    </source>
</evidence>
<feature type="signal peptide" evidence="23">
    <location>
        <begin position="1"/>
        <end position="16"/>
    </location>
</feature>
<accession>A0A1Y1U8J1</accession>
<keyword evidence="17" id="KW-0449">Lipoprotein</keyword>
<organism evidence="25 26">
    <name type="scientific">Kockovaella imperatae</name>
    <dbReference type="NCBI Taxonomy" id="4999"/>
    <lineage>
        <taxon>Eukaryota</taxon>
        <taxon>Fungi</taxon>
        <taxon>Dikarya</taxon>
        <taxon>Basidiomycota</taxon>
        <taxon>Agaricomycotina</taxon>
        <taxon>Tremellomycetes</taxon>
        <taxon>Tremellales</taxon>
        <taxon>Cuniculitremaceae</taxon>
        <taxon>Kockovaella</taxon>
    </lineage>
</organism>
<dbReference type="GO" id="GO:0098552">
    <property type="term" value="C:side of membrane"/>
    <property type="evidence" value="ECO:0007669"/>
    <property type="project" value="UniProtKB-KW"/>
</dbReference>
<dbReference type="FunFam" id="3.20.20.370:FF:000004">
    <property type="entry name" value="Related to Chitin deacetylase"/>
    <property type="match status" value="1"/>
</dbReference>
<dbReference type="GO" id="GO:0004099">
    <property type="term" value="F:chitin deacetylase activity"/>
    <property type="evidence" value="ECO:0007669"/>
    <property type="project" value="UniProtKB-EC"/>
</dbReference>
<evidence type="ECO:0000256" key="16">
    <source>
        <dbReference type="ARBA" id="ARBA00023285"/>
    </source>
</evidence>
<dbReference type="Gene3D" id="3.20.20.370">
    <property type="entry name" value="Glycoside hydrolase/deacetylase"/>
    <property type="match status" value="1"/>
</dbReference>
<evidence type="ECO:0000256" key="23">
    <source>
        <dbReference type="SAM" id="SignalP"/>
    </source>
</evidence>
<keyword evidence="10 23" id="KW-0732">Signal</keyword>
<evidence type="ECO:0000256" key="20">
    <source>
        <dbReference type="ARBA" id="ARBA00024056"/>
    </source>
</evidence>
<comment type="subcellular location">
    <subcellularLocation>
        <location evidence="3">Cell membrane</location>
        <topology evidence="3">Lipid-anchor</topology>
        <topology evidence="3">GPI-anchor</topology>
    </subcellularLocation>
    <subcellularLocation>
        <location evidence="2">Secreted</location>
        <location evidence="2">Cell wall</location>
    </subcellularLocation>
</comment>
<dbReference type="GO" id="GO:0005886">
    <property type="term" value="C:plasma membrane"/>
    <property type="evidence" value="ECO:0007669"/>
    <property type="project" value="UniProtKB-SubCell"/>
</dbReference>
<evidence type="ECO:0000256" key="7">
    <source>
        <dbReference type="ARBA" id="ARBA00022525"/>
    </source>
</evidence>
<evidence type="ECO:0000256" key="15">
    <source>
        <dbReference type="ARBA" id="ARBA00023277"/>
    </source>
</evidence>
<proteinExistence type="inferred from homology"/>
<dbReference type="GO" id="GO:0046872">
    <property type="term" value="F:metal ion binding"/>
    <property type="evidence" value="ECO:0007669"/>
    <property type="project" value="UniProtKB-KW"/>
</dbReference>
<evidence type="ECO:0000256" key="10">
    <source>
        <dbReference type="ARBA" id="ARBA00022729"/>
    </source>
</evidence>
<dbReference type="GO" id="GO:0006032">
    <property type="term" value="P:chitin catabolic process"/>
    <property type="evidence" value="ECO:0007669"/>
    <property type="project" value="UniProtKB-KW"/>
</dbReference>
<dbReference type="Proteomes" id="UP000193218">
    <property type="component" value="Unassembled WGS sequence"/>
</dbReference>
<evidence type="ECO:0000256" key="9">
    <source>
        <dbReference type="ARBA" id="ARBA00022723"/>
    </source>
</evidence>
<feature type="chain" id="PRO_5012101356" description="chitin deacetylase" evidence="23">
    <location>
        <begin position="17"/>
        <end position="462"/>
    </location>
</feature>
<evidence type="ECO:0000259" key="24">
    <source>
        <dbReference type="PROSITE" id="PS51677"/>
    </source>
</evidence>
<keyword evidence="14" id="KW-0325">Glycoprotein</keyword>
<evidence type="ECO:0000313" key="25">
    <source>
        <dbReference type="EMBL" id="ORX33816.1"/>
    </source>
</evidence>
<reference evidence="25 26" key="1">
    <citation type="submission" date="2017-03" db="EMBL/GenBank/DDBJ databases">
        <title>Widespread Adenine N6-methylation of Active Genes in Fungi.</title>
        <authorList>
            <consortium name="DOE Joint Genome Institute"/>
            <person name="Mondo S.J."/>
            <person name="Dannebaum R.O."/>
            <person name="Kuo R.C."/>
            <person name="Louie K.B."/>
            <person name="Bewick A.J."/>
            <person name="Labutti K."/>
            <person name="Haridas S."/>
            <person name="Kuo A."/>
            <person name="Salamov A."/>
            <person name="Ahrendt S.R."/>
            <person name="Lau R."/>
            <person name="Bowen B.P."/>
            <person name="Lipzen A."/>
            <person name="Sullivan W."/>
            <person name="Andreopoulos W.B."/>
            <person name="Clum A."/>
            <person name="Lindquist E."/>
            <person name="Daum C."/>
            <person name="Northen T.R."/>
            <person name="Ramamoorthy G."/>
            <person name="Schmitz R.J."/>
            <person name="Gryganskyi A."/>
            <person name="Culley D."/>
            <person name="Magnuson J."/>
            <person name="James T.Y."/>
            <person name="O'Malley M.A."/>
            <person name="Stajich J.E."/>
            <person name="Spatafora J.W."/>
            <person name="Visel A."/>
            <person name="Grigoriev I.V."/>
        </authorList>
    </citation>
    <scope>NUCLEOTIDE SEQUENCE [LARGE SCALE GENOMIC DNA]</scope>
    <source>
        <strain evidence="25 26">NRRL Y-17943</strain>
    </source>
</reference>
<dbReference type="InterPro" id="IPR002509">
    <property type="entry name" value="NODB_dom"/>
</dbReference>
<dbReference type="PANTHER" id="PTHR10587">
    <property type="entry name" value="GLYCOSYL TRANSFERASE-RELATED"/>
    <property type="match status" value="1"/>
</dbReference>
<evidence type="ECO:0000256" key="13">
    <source>
        <dbReference type="ARBA" id="ARBA00023136"/>
    </source>
</evidence>
<evidence type="ECO:0000256" key="6">
    <source>
        <dbReference type="ARBA" id="ARBA00022512"/>
    </source>
</evidence>
<evidence type="ECO:0000256" key="14">
    <source>
        <dbReference type="ARBA" id="ARBA00023180"/>
    </source>
</evidence>
<dbReference type="AlphaFoldDB" id="A0A1Y1U8J1"/>
<keyword evidence="15" id="KW-0119">Carbohydrate metabolism</keyword>
<dbReference type="STRING" id="4999.A0A1Y1U8J1"/>
<evidence type="ECO:0000256" key="2">
    <source>
        <dbReference type="ARBA" id="ARBA00004191"/>
    </source>
</evidence>
<keyword evidence="19" id="KW-0624">Polysaccharide degradation</keyword>
<evidence type="ECO:0000256" key="11">
    <source>
        <dbReference type="ARBA" id="ARBA00022801"/>
    </source>
</evidence>
<dbReference type="RefSeq" id="XP_021868115.1">
    <property type="nucleotide sequence ID" value="XM_022017149.1"/>
</dbReference>
<keyword evidence="13" id="KW-0472">Membrane</keyword>
<gene>
    <name evidence="25" type="ORF">BD324DRAFT_638707</name>
</gene>
<dbReference type="GO" id="GO:0000272">
    <property type="term" value="P:polysaccharide catabolic process"/>
    <property type="evidence" value="ECO:0007669"/>
    <property type="project" value="UniProtKB-KW"/>
</dbReference>
<keyword evidence="5" id="KW-1003">Cell membrane</keyword>
<evidence type="ECO:0000256" key="8">
    <source>
        <dbReference type="ARBA" id="ARBA00022622"/>
    </source>
</evidence>
<evidence type="ECO:0000256" key="4">
    <source>
        <dbReference type="ARBA" id="ARBA00010973"/>
    </source>
</evidence>
<dbReference type="Pfam" id="PF01522">
    <property type="entry name" value="Polysacc_deac_1"/>
    <property type="match status" value="1"/>
</dbReference>
<feature type="domain" description="NodB homology" evidence="24">
    <location>
        <begin position="163"/>
        <end position="359"/>
    </location>
</feature>
<evidence type="ECO:0000256" key="21">
    <source>
        <dbReference type="ARBA" id="ARBA00048494"/>
    </source>
</evidence>
<feature type="region of interest" description="Disordered" evidence="22">
    <location>
        <begin position="388"/>
        <end position="438"/>
    </location>
</feature>
<dbReference type="EC" id="3.5.1.41" evidence="20"/>
<evidence type="ECO:0000256" key="18">
    <source>
        <dbReference type="ARBA" id="ARBA00023316"/>
    </source>
</evidence>
<keyword evidence="11" id="KW-0378">Hydrolase</keyword>
<keyword evidence="16" id="KW-0170">Cobalt</keyword>
<evidence type="ECO:0000256" key="5">
    <source>
        <dbReference type="ARBA" id="ARBA00022475"/>
    </source>
</evidence>
<keyword evidence="9" id="KW-0479">Metal-binding</keyword>
<keyword evidence="12" id="KW-0146">Chitin degradation</keyword>
<dbReference type="GO" id="GO:0009272">
    <property type="term" value="P:fungal-type cell wall biogenesis"/>
    <property type="evidence" value="ECO:0007669"/>
    <property type="project" value="UniProtKB-ARBA"/>
</dbReference>
<dbReference type="PROSITE" id="PS51677">
    <property type="entry name" value="NODB"/>
    <property type="match status" value="1"/>
</dbReference>
<dbReference type="InterPro" id="IPR011330">
    <property type="entry name" value="Glyco_hydro/deAcase_b/a-brl"/>
</dbReference>
<keyword evidence="26" id="KW-1185">Reference proteome</keyword>
<dbReference type="OrthoDB" id="407355at2759"/>
<dbReference type="GO" id="GO:0071555">
    <property type="term" value="P:cell wall organization"/>
    <property type="evidence" value="ECO:0007669"/>
    <property type="project" value="UniProtKB-KW"/>
</dbReference>
<dbReference type="CDD" id="cd10952">
    <property type="entry name" value="CE4_MrCDA_like"/>
    <property type="match status" value="1"/>
</dbReference>
<dbReference type="InParanoid" id="A0A1Y1U8J1"/>
<evidence type="ECO:0000256" key="17">
    <source>
        <dbReference type="ARBA" id="ARBA00023288"/>
    </source>
</evidence>
<comment type="cofactor">
    <cofactor evidence="1">
        <name>Co(2+)</name>
        <dbReference type="ChEBI" id="CHEBI:48828"/>
    </cofactor>
</comment>
<keyword evidence="18" id="KW-0961">Cell wall biogenesis/degradation</keyword>
<evidence type="ECO:0000256" key="22">
    <source>
        <dbReference type="SAM" id="MobiDB-lite"/>
    </source>
</evidence>
<name>A0A1Y1U8J1_9TREE</name>
<dbReference type="GeneID" id="33558958"/>
<dbReference type="SUPFAM" id="SSF88713">
    <property type="entry name" value="Glycoside hydrolase/deacetylase"/>
    <property type="match status" value="1"/>
</dbReference>
<evidence type="ECO:0000256" key="12">
    <source>
        <dbReference type="ARBA" id="ARBA00023024"/>
    </source>
</evidence>